<gene>
    <name evidence="1" type="ORF">CIT37_27975</name>
</gene>
<dbReference type="Proteomes" id="UP000215703">
    <property type="component" value="Chromosome"/>
</dbReference>
<dbReference type="EMBL" id="CP029425">
    <property type="protein sequence ID" value="AWL98319.1"/>
    <property type="molecule type" value="Genomic_DNA"/>
</dbReference>
<reference evidence="1 2" key="1">
    <citation type="journal article" date="2014" name="Int. J. Syst. Evol. Microbiol.">
        <title>Bradyrhizobium ottawaense sp. nov., a symbiotic nitrogen fixing bacterium from root nodules of soybeans in Canada.</title>
        <authorList>
            <person name="Yu X."/>
            <person name="Cloutier S."/>
            <person name="Tambong J.T."/>
            <person name="Bromfield E.S."/>
        </authorList>
    </citation>
    <scope>NUCLEOTIDE SEQUENCE [LARGE SCALE GENOMIC DNA]</scope>
    <source>
        <strain evidence="1 2">OO99</strain>
    </source>
</reference>
<dbReference type="KEGG" id="bot:CIT37_27975"/>
<protein>
    <submittedName>
        <fullName evidence="1">Uncharacterized protein</fullName>
    </submittedName>
</protein>
<reference evidence="1 2" key="2">
    <citation type="journal article" date="2017" name="Syst. Appl. Microbiol.">
        <title>Soybeans inoculated with root zone soils of Canadian native legumes harbour diverse and novel Bradyrhizobium spp. that possess agricultural potential.</title>
        <authorList>
            <person name="Bromfield E.S.P."/>
            <person name="Cloutier S."/>
            <person name="Tambong J.T."/>
            <person name="Tran Thi T.V."/>
        </authorList>
    </citation>
    <scope>NUCLEOTIDE SEQUENCE [LARGE SCALE GENOMIC DNA]</scope>
    <source>
        <strain evidence="1 2">OO99</strain>
    </source>
</reference>
<evidence type="ECO:0000313" key="2">
    <source>
        <dbReference type="Proteomes" id="UP000215703"/>
    </source>
</evidence>
<dbReference type="AlphaFoldDB" id="A0A2U8PKP0"/>
<name>A0A2U8PKP0_9BRAD</name>
<proteinExistence type="predicted"/>
<sequence length="86" mass="9291">MTRQGRFIMQIQSKALPQSSFLRRAIRSLTAASESGVETAHPLLVFSAVALFTLFVIVEVDLHSAQLQALGLLGHGMGIDPVFLSP</sequence>
<organism evidence="1 2">
    <name type="scientific">Bradyrhizobium ottawaense</name>
    <dbReference type="NCBI Taxonomy" id="931866"/>
    <lineage>
        <taxon>Bacteria</taxon>
        <taxon>Pseudomonadati</taxon>
        <taxon>Pseudomonadota</taxon>
        <taxon>Alphaproteobacteria</taxon>
        <taxon>Hyphomicrobiales</taxon>
        <taxon>Nitrobacteraceae</taxon>
        <taxon>Bradyrhizobium</taxon>
    </lineage>
</organism>
<evidence type="ECO:0000313" key="1">
    <source>
        <dbReference type="EMBL" id="AWL98319.1"/>
    </source>
</evidence>
<accession>A0A2U8PKP0</accession>